<dbReference type="GO" id="GO:0061630">
    <property type="term" value="F:ubiquitin protein ligase activity"/>
    <property type="evidence" value="ECO:0007669"/>
    <property type="project" value="UniProtKB-EC"/>
</dbReference>
<evidence type="ECO:0000313" key="11">
    <source>
        <dbReference type="EMBL" id="KAF2705413.1"/>
    </source>
</evidence>
<evidence type="ECO:0000256" key="7">
    <source>
        <dbReference type="ARBA" id="ARBA00022786"/>
    </source>
</evidence>
<keyword evidence="12" id="KW-1185">Reference proteome</keyword>
<feature type="compositionally biased region" description="Low complexity" evidence="9">
    <location>
        <begin position="51"/>
        <end position="72"/>
    </location>
</feature>
<dbReference type="PANTHER" id="PTHR11685">
    <property type="entry name" value="RBR FAMILY RING FINGER AND IBR DOMAIN-CONTAINING"/>
    <property type="match status" value="1"/>
</dbReference>
<dbReference type="InterPro" id="IPR013083">
    <property type="entry name" value="Znf_RING/FYVE/PHD"/>
</dbReference>
<keyword evidence="4" id="KW-0479">Metal-binding</keyword>
<keyword evidence="3" id="KW-0808">Transferase</keyword>
<feature type="region of interest" description="Disordered" evidence="9">
    <location>
        <begin position="47"/>
        <end position="72"/>
    </location>
</feature>
<evidence type="ECO:0000256" key="1">
    <source>
        <dbReference type="ARBA" id="ARBA00001798"/>
    </source>
</evidence>
<keyword evidence="8" id="KW-0862">Zinc</keyword>
<dbReference type="OrthoDB" id="1431934at2759"/>
<dbReference type="EC" id="2.3.2.31" evidence="2"/>
<dbReference type="InterPro" id="IPR044066">
    <property type="entry name" value="TRIAD_supradom"/>
</dbReference>
<accession>A0A6G1JYJ4</accession>
<dbReference type="InterPro" id="IPR031127">
    <property type="entry name" value="E3_UB_ligase_RBR"/>
</dbReference>
<evidence type="ECO:0000313" key="12">
    <source>
        <dbReference type="Proteomes" id="UP000799428"/>
    </source>
</evidence>
<dbReference type="Pfam" id="PF01485">
    <property type="entry name" value="IBR"/>
    <property type="match status" value="2"/>
</dbReference>
<evidence type="ECO:0000256" key="9">
    <source>
        <dbReference type="SAM" id="MobiDB-lite"/>
    </source>
</evidence>
<dbReference type="EMBL" id="MU005779">
    <property type="protein sequence ID" value="KAF2705413.1"/>
    <property type="molecule type" value="Genomic_DNA"/>
</dbReference>
<dbReference type="Gene3D" id="1.20.120.1750">
    <property type="match status" value="1"/>
</dbReference>
<proteinExistence type="predicted"/>
<evidence type="ECO:0000256" key="5">
    <source>
        <dbReference type="ARBA" id="ARBA00022737"/>
    </source>
</evidence>
<comment type="catalytic activity">
    <reaction evidence="1">
        <text>[E2 ubiquitin-conjugating enzyme]-S-ubiquitinyl-L-cysteine + [acceptor protein]-L-lysine = [E2 ubiquitin-conjugating enzyme]-L-cysteine + [acceptor protein]-N(6)-ubiquitinyl-L-lysine.</text>
        <dbReference type="EC" id="2.3.2.31"/>
    </reaction>
</comment>
<dbReference type="SUPFAM" id="SSF57850">
    <property type="entry name" value="RING/U-box"/>
    <property type="match status" value="3"/>
</dbReference>
<feature type="domain" description="RING-type" evidence="10">
    <location>
        <begin position="122"/>
        <end position="353"/>
    </location>
</feature>
<organism evidence="11 12">
    <name type="scientific">Pleomassaria siparia CBS 279.74</name>
    <dbReference type="NCBI Taxonomy" id="1314801"/>
    <lineage>
        <taxon>Eukaryota</taxon>
        <taxon>Fungi</taxon>
        <taxon>Dikarya</taxon>
        <taxon>Ascomycota</taxon>
        <taxon>Pezizomycotina</taxon>
        <taxon>Dothideomycetes</taxon>
        <taxon>Pleosporomycetidae</taxon>
        <taxon>Pleosporales</taxon>
        <taxon>Pleomassariaceae</taxon>
        <taxon>Pleomassaria</taxon>
    </lineage>
</organism>
<sequence length="357" mass="40335">MARRSDGALCSRLKCQRPLEVDDISAYKRPFKTCKVCRRVFNESLRRRTTPRASPSTTIPPTSTPVIPQPSILTSPSGSYLPTSLSSRPYLSPSQASEPLTNIIKRKQDTPKEALVAKKQSLSRTCSSCTEDFPVWDFQALFRCTHEPQTCDDCYQIWITTKITQGAWARITCPESGCDVILEHADVKRLGTSQDFEEYDTLITKQFLHGVENFQYCQGPDCNSGHIQNNEAHGNIFQCRECKYRMCMAHETPIPFHEGETCEEYSTRATVEHHAADEAASLQFLSDMKDCKKCPGLECGINIQKDGGCDHMTCNKCEHEFCWLCLAPYRGSLGIYTVGNHMHDPKCNHYRRDPGTP</sequence>
<dbReference type="AlphaFoldDB" id="A0A6G1JYJ4"/>
<dbReference type="CDD" id="cd20335">
    <property type="entry name" value="BRcat_RBR"/>
    <property type="match status" value="1"/>
</dbReference>
<dbReference type="Gene3D" id="3.30.40.10">
    <property type="entry name" value="Zinc/RING finger domain, C3HC4 (zinc finger)"/>
    <property type="match status" value="1"/>
</dbReference>
<reference evidence="11" key="1">
    <citation type="journal article" date="2020" name="Stud. Mycol.">
        <title>101 Dothideomycetes genomes: a test case for predicting lifestyles and emergence of pathogens.</title>
        <authorList>
            <person name="Haridas S."/>
            <person name="Albert R."/>
            <person name="Binder M."/>
            <person name="Bloem J."/>
            <person name="Labutti K."/>
            <person name="Salamov A."/>
            <person name="Andreopoulos B."/>
            <person name="Baker S."/>
            <person name="Barry K."/>
            <person name="Bills G."/>
            <person name="Bluhm B."/>
            <person name="Cannon C."/>
            <person name="Castanera R."/>
            <person name="Culley D."/>
            <person name="Daum C."/>
            <person name="Ezra D."/>
            <person name="Gonzalez J."/>
            <person name="Henrissat B."/>
            <person name="Kuo A."/>
            <person name="Liang C."/>
            <person name="Lipzen A."/>
            <person name="Lutzoni F."/>
            <person name="Magnuson J."/>
            <person name="Mondo S."/>
            <person name="Nolan M."/>
            <person name="Ohm R."/>
            <person name="Pangilinan J."/>
            <person name="Park H.-J."/>
            <person name="Ramirez L."/>
            <person name="Alfaro M."/>
            <person name="Sun H."/>
            <person name="Tritt A."/>
            <person name="Yoshinaga Y."/>
            <person name="Zwiers L.-H."/>
            <person name="Turgeon B."/>
            <person name="Goodwin S."/>
            <person name="Spatafora J."/>
            <person name="Crous P."/>
            <person name="Grigoriev I."/>
        </authorList>
    </citation>
    <scope>NUCLEOTIDE SEQUENCE</scope>
    <source>
        <strain evidence="11">CBS 279.74</strain>
    </source>
</reference>
<dbReference type="PROSITE" id="PS51873">
    <property type="entry name" value="TRIAD"/>
    <property type="match status" value="1"/>
</dbReference>
<gene>
    <name evidence="11" type="ORF">K504DRAFT_440606</name>
</gene>
<evidence type="ECO:0000256" key="2">
    <source>
        <dbReference type="ARBA" id="ARBA00012251"/>
    </source>
</evidence>
<dbReference type="GO" id="GO:0008270">
    <property type="term" value="F:zinc ion binding"/>
    <property type="evidence" value="ECO:0007669"/>
    <property type="project" value="UniProtKB-KW"/>
</dbReference>
<keyword evidence="5" id="KW-0677">Repeat</keyword>
<dbReference type="GO" id="GO:0016567">
    <property type="term" value="P:protein ubiquitination"/>
    <property type="evidence" value="ECO:0007669"/>
    <property type="project" value="InterPro"/>
</dbReference>
<evidence type="ECO:0000256" key="6">
    <source>
        <dbReference type="ARBA" id="ARBA00022771"/>
    </source>
</evidence>
<evidence type="ECO:0000256" key="8">
    <source>
        <dbReference type="ARBA" id="ARBA00022833"/>
    </source>
</evidence>
<dbReference type="InterPro" id="IPR002867">
    <property type="entry name" value="IBR_dom"/>
</dbReference>
<keyword evidence="7" id="KW-0833">Ubl conjugation pathway</keyword>
<evidence type="ECO:0000259" key="10">
    <source>
        <dbReference type="PROSITE" id="PS51873"/>
    </source>
</evidence>
<dbReference type="CDD" id="cd20336">
    <property type="entry name" value="Rcat_RBR"/>
    <property type="match status" value="1"/>
</dbReference>
<name>A0A6G1JYJ4_9PLEO</name>
<dbReference type="Proteomes" id="UP000799428">
    <property type="component" value="Unassembled WGS sequence"/>
</dbReference>
<evidence type="ECO:0000256" key="4">
    <source>
        <dbReference type="ARBA" id="ARBA00022723"/>
    </source>
</evidence>
<dbReference type="SMART" id="SM00647">
    <property type="entry name" value="IBR"/>
    <property type="match status" value="2"/>
</dbReference>
<protein>
    <recommendedName>
        <fullName evidence="2">RBR-type E3 ubiquitin transferase</fullName>
        <ecNumber evidence="2">2.3.2.31</ecNumber>
    </recommendedName>
</protein>
<keyword evidence="6" id="KW-0863">Zinc-finger</keyword>
<evidence type="ECO:0000256" key="3">
    <source>
        <dbReference type="ARBA" id="ARBA00022679"/>
    </source>
</evidence>